<dbReference type="GO" id="GO:0030426">
    <property type="term" value="C:growth cone"/>
    <property type="evidence" value="ECO:0007669"/>
    <property type="project" value="UniProtKB-SubCell"/>
</dbReference>
<dbReference type="InterPro" id="IPR016159">
    <property type="entry name" value="Cullin_repeat-like_dom_sf"/>
</dbReference>
<dbReference type="FunFam" id="2.30.29.30:FF:000524">
    <property type="entry name" value="EXOCyst component"/>
    <property type="match status" value="1"/>
</dbReference>
<reference evidence="11" key="1">
    <citation type="submission" date="2023-10" db="EMBL/GenBank/DDBJ databases">
        <title>Genome assembly of Pristionchus species.</title>
        <authorList>
            <person name="Yoshida K."/>
            <person name="Sommer R.J."/>
        </authorList>
    </citation>
    <scope>NUCLEOTIDE SEQUENCE</scope>
    <source>
        <strain evidence="11">RS0144</strain>
    </source>
</reference>
<dbReference type="GO" id="GO:0048471">
    <property type="term" value="C:perinuclear region of cytoplasm"/>
    <property type="evidence" value="ECO:0007669"/>
    <property type="project" value="UniProtKB-SubCell"/>
</dbReference>
<dbReference type="Gene3D" id="1.20.58.1210">
    <property type="entry name" value="Exo84p, N-terminal helical domain"/>
    <property type="match status" value="1"/>
</dbReference>
<dbReference type="InterPro" id="IPR032403">
    <property type="entry name" value="Exo84_C"/>
</dbReference>
<dbReference type="GO" id="GO:0006887">
    <property type="term" value="P:exocytosis"/>
    <property type="evidence" value="ECO:0007669"/>
    <property type="project" value="UniProtKB-KW"/>
</dbReference>
<dbReference type="Gene3D" id="2.30.29.30">
    <property type="entry name" value="Pleckstrin-homology domain (PH domain)/Phosphotyrosine-binding domain (PTB)"/>
    <property type="match status" value="1"/>
</dbReference>
<gene>
    <name evidence="11" type="ORF">PENTCL1PPCAC_24856</name>
</gene>
<dbReference type="Pfam" id="PF08700">
    <property type="entry name" value="VPS51_Exo84_N"/>
    <property type="match status" value="1"/>
</dbReference>
<dbReference type="InterPro" id="IPR011993">
    <property type="entry name" value="PH-like_dom_sf"/>
</dbReference>
<evidence type="ECO:0000256" key="4">
    <source>
        <dbReference type="ARBA" id="ARBA00007210"/>
    </source>
</evidence>
<dbReference type="Pfam" id="PF16528">
    <property type="entry name" value="Exo84_C"/>
    <property type="match status" value="1"/>
</dbReference>
<evidence type="ECO:0000256" key="7">
    <source>
        <dbReference type="ARBA" id="ARBA00022483"/>
    </source>
</evidence>
<dbReference type="SUPFAM" id="SSF50729">
    <property type="entry name" value="PH domain-like"/>
    <property type="match status" value="1"/>
</dbReference>
<dbReference type="InterPro" id="IPR033961">
    <property type="entry name" value="Exo84"/>
</dbReference>
<dbReference type="FunFam" id="1.20.58.1210:FF:000005">
    <property type="entry name" value="EXOCyst component"/>
    <property type="match status" value="1"/>
</dbReference>
<dbReference type="AlphaFoldDB" id="A0AAV5U8G6"/>
<evidence type="ECO:0000256" key="9">
    <source>
        <dbReference type="SAM" id="MobiDB-lite"/>
    </source>
</evidence>
<feature type="non-terminal residue" evidence="11">
    <location>
        <position position="1"/>
    </location>
</feature>
<evidence type="ECO:0000256" key="2">
    <source>
        <dbReference type="ARBA" id="ARBA00004556"/>
    </source>
</evidence>
<dbReference type="EMBL" id="BTSX01000005">
    <property type="protein sequence ID" value="GMT02682.1"/>
    <property type="molecule type" value="Genomic_DNA"/>
</dbReference>
<dbReference type="PANTHER" id="PTHR21426">
    <property type="entry name" value="EXOCYST COMPLEX COMPONENT 8"/>
    <property type="match status" value="1"/>
</dbReference>
<organism evidence="11 12">
    <name type="scientific">Pristionchus entomophagus</name>
    <dbReference type="NCBI Taxonomy" id="358040"/>
    <lineage>
        <taxon>Eukaryota</taxon>
        <taxon>Metazoa</taxon>
        <taxon>Ecdysozoa</taxon>
        <taxon>Nematoda</taxon>
        <taxon>Chromadorea</taxon>
        <taxon>Rhabditida</taxon>
        <taxon>Rhabditina</taxon>
        <taxon>Diplogasteromorpha</taxon>
        <taxon>Diplogasteroidea</taxon>
        <taxon>Neodiplogasteridae</taxon>
        <taxon>Pristionchus</taxon>
    </lineage>
</organism>
<dbReference type="InterPro" id="IPR001849">
    <property type="entry name" value="PH_domain"/>
</dbReference>
<protein>
    <recommendedName>
        <fullName evidence="5">Exocyst complex component 8</fullName>
    </recommendedName>
</protein>
<dbReference type="InterPro" id="IPR042561">
    <property type="entry name" value="Exo84_C_1"/>
</dbReference>
<feature type="domain" description="PH" evidence="10">
    <location>
        <begin position="152"/>
        <end position="256"/>
    </location>
</feature>
<dbReference type="SMART" id="SM00233">
    <property type="entry name" value="PH"/>
    <property type="match status" value="1"/>
</dbReference>
<name>A0AAV5U8G6_9BILA</name>
<evidence type="ECO:0000259" key="10">
    <source>
        <dbReference type="SMART" id="SM00233"/>
    </source>
</evidence>
<comment type="similarity">
    <text evidence="4">Belongs to the EXO84 family.</text>
</comment>
<evidence type="ECO:0000256" key="5">
    <source>
        <dbReference type="ARBA" id="ARBA00017509"/>
    </source>
</evidence>
<keyword evidence="6" id="KW-0813">Transport</keyword>
<dbReference type="GO" id="GO:0015031">
    <property type="term" value="P:protein transport"/>
    <property type="evidence" value="ECO:0007669"/>
    <property type="project" value="UniProtKB-KW"/>
</dbReference>
<comment type="caution">
    <text evidence="11">The sequence shown here is derived from an EMBL/GenBank/DDBJ whole genome shotgun (WGS) entry which is preliminary data.</text>
</comment>
<evidence type="ECO:0000256" key="1">
    <source>
        <dbReference type="ARBA" id="ARBA00002660"/>
    </source>
</evidence>
<proteinExistence type="inferred from homology"/>
<dbReference type="GO" id="GO:0006893">
    <property type="term" value="P:Golgi to plasma membrane transport"/>
    <property type="evidence" value="ECO:0007669"/>
    <property type="project" value="TreeGrafter"/>
</dbReference>
<sequence length="687" mass="77259">EDRRSSTAPDEDDTLQSENFDPSSYINDRLKNVRMGDEARKLQSIRTELSGINQASSEMLRNNVFQNFEQFIDAAKEISHVEQEVYQLSALLTEQRSLIESLMQMTTDDKASVHTASSSSTFNSAANTTQLLLTKIDGIAPILNSMKANEKVVLHSEVTLLDPDTKQRRQRSYLVLLPDRLLVATQSQPGKFSFESTFNLNSIAAVNVKDRESGGGDSAGLVLKLLVFPDQRYYRCDTVRLKQQWLDEIEAAKRAMLREGGLQRQATIRGRRRTVKEVAGSITGLSTIRDSMIEEDEQEQETDEATLAWLAEVPAELDVCLAHKDLDQAVDLIREWKEYRGKDASVDTQMVLRENQVVKLLSDSVRLPAGAHGGPKAMTRARTLLASLGRGTYAVDLYLQRRSTMLRNAYKDVTVTEEPLTHVRALCALYSTAAADILNDFGTEPAHFCQVLQFCSKEMSTLLTLVRKHVIEVVPTMKILSRTWTILSKVCDDMTAFGAQLTFEMHRLLSPAVAEALEDNFARLIHTFRLRMEEERWIGTTVESEAALARLCEEFSDLDLRIDWAISGPTSLHISNHVLEASRQAYYLAADLAELRSSPLGVQCDDYMQQVWTELLSCLTGADQAPESHAYSTNFILTQVLPSCQGRYYDEGEEPLTRLLEDQFEELLKFVIPSKGDEEDEEEVASC</sequence>
<evidence type="ECO:0000313" key="11">
    <source>
        <dbReference type="EMBL" id="GMT02682.1"/>
    </source>
</evidence>
<dbReference type="GO" id="GO:0000145">
    <property type="term" value="C:exocyst"/>
    <property type="evidence" value="ECO:0007669"/>
    <property type="project" value="InterPro"/>
</dbReference>
<comment type="subcellular location">
    <subcellularLocation>
        <location evidence="3">Cell projection</location>
        <location evidence="3">Growth cone</location>
    </subcellularLocation>
    <subcellularLocation>
        <location evidence="2">Cytoplasm</location>
        <location evidence="2">Perinuclear region</location>
    </subcellularLocation>
</comment>
<evidence type="ECO:0000256" key="3">
    <source>
        <dbReference type="ARBA" id="ARBA00004624"/>
    </source>
</evidence>
<comment type="function">
    <text evidence="1">Component of the exocyst complex involved in the docking of exocytic vesicles with fusion sites on the plasma membrane.</text>
</comment>
<feature type="region of interest" description="Disordered" evidence="9">
    <location>
        <begin position="1"/>
        <end position="23"/>
    </location>
</feature>
<accession>A0AAV5U8G6</accession>
<evidence type="ECO:0000256" key="6">
    <source>
        <dbReference type="ARBA" id="ARBA00022448"/>
    </source>
</evidence>
<evidence type="ECO:0000313" key="12">
    <source>
        <dbReference type="Proteomes" id="UP001432027"/>
    </source>
</evidence>
<dbReference type="Proteomes" id="UP001432027">
    <property type="component" value="Unassembled WGS sequence"/>
</dbReference>
<keyword evidence="12" id="KW-1185">Reference proteome</keyword>
<dbReference type="PANTHER" id="PTHR21426:SF12">
    <property type="entry name" value="EXOCYST COMPLEX COMPONENT 8"/>
    <property type="match status" value="1"/>
</dbReference>
<dbReference type="SUPFAM" id="SSF74788">
    <property type="entry name" value="Cullin repeat-like"/>
    <property type="match status" value="1"/>
</dbReference>
<evidence type="ECO:0000256" key="8">
    <source>
        <dbReference type="ARBA" id="ARBA00022927"/>
    </source>
</evidence>
<keyword evidence="7" id="KW-0268">Exocytosis</keyword>
<keyword evidence="8" id="KW-0653">Protein transport</keyword>